<sequence length="217" mass="23470">MTRSAKTLRRRALAAAVGQFGHPRGLPGRLAGWVMAHRGSNRRRNAWVVDLLDVRPTDHVLEVGFGPGLAVAEVARRATSGHVVGVDHSEVMVRRALRRNRAAARAGRVELVHTPVERLPGVDRPLDAVFAVNSVGFWPEPVARLRELRALLRPGGRVALASQPRCPGATRDTTSRAAQELVDLLTSAGFTGPRVETLELDPPVACVLAVAPDDRRP</sequence>
<dbReference type="InterPro" id="IPR050447">
    <property type="entry name" value="Erg6_SMT_methyltransf"/>
</dbReference>
<dbReference type="PANTHER" id="PTHR44068:SF1">
    <property type="entry name" value="HYPOTHETICAL LOC100005854"/>
    <property type="match status" value="1"/>
</dbReference>
<dbReference type="Pfam" id="PF13649">
    <property type="entry name" value="Methyltransf_25"/>
    <property type="match status" value="1"/>
</dbReference>
<evidence type="ECO:0000259" key="2">
    <source>
        <dbReference type="Pfam" id="PF13649"/>
    </source>
</evidence>
<evidence type="ECO:0000313" key="3">
    <source>
        <dbReference type="EMBL" id="OLF18164.1"/>
    </source>
</evidence>
<proteinExistence type="predicted"/>
<dbReference type="Gene3D" id="3.40.50.150">
    <property type="entry name" value="Vaccinia Virus protein VP39"/>
    <property type="match status" value="1"/>
</dbReference>
<dbReference type="EMBL" id="MSIE01000011">
    <property type="protein sequence ID" value="OLF18164.1"/>
    <property type="molecule type" value="Genomic_DNA"/>
</dbReference>
<evidence type="ECO:0000256" key="1">
    <source>
        <dbReference type="ARBA" id="ARBA00022679"/>
    </source>
</evidence>
<name>A0A1Q8CV08_9PSEU</name>
<feature type="domain" description="Methyltransferase" evidence="2">
    <location>
        <begin position="60"/>
        <end position="156"/>
    </location>
</feature>
<dbReference type="AlphaFoldDB" id="A0A1Q8CV08"/>
<accession>A0A1Q8CV08</accession>
<dbReference type="GO" id="GO:0016126">
    <property type="term" value="P:sterol biosynthetic process"/>
    <property type="evidence" value="ECO:0007669"/>
    <property type="project" value="TreeGrafter"/>
</dbReference>
<dbReference type="STRING" id="1912961.BU204_08085"/>
<keyword evidence="4" id="KW-1185">Reference proteome</keyword>
<evidence type="ECO:0000313" key="4">
    <source>
        <dbReference type="Proteomes" id="UP000185596"/>
    </source>
</evidence>
<dbReference type="Proteomes" id="UP000185596">
    <property type="component" value="Unassembled WGS sequence"/>
</dbReference>
<comment type="caution">
    <text evidence="3">The sequence shown here is derived from an EMBL/GenBank/DDBJ whole genome shotgun (WGS) entry which is preliminary data.</text>
</comment>
<dbReference type="GO" id="GO:0003838">
    <property type="term" value="F:sterol 24-C-methyltransferase activity"/>
    <property type="evidence" value="ECO:0007669"/>
    <property type="project" value="TreeGrafter"/>
</dbReference>
<dbReference type="GO" id="GO:0032259">
    <property type="term" value="P:methylation"/>
    <property type="evidence" value="ECO:0007669"/>
    <property type="project" value="UniProtKB-KW"/>
</dbReference>
<dbReference type="InterPro" id="IPR029063">
    <property type="entry name" value="SAM-dependent_MTases_sf"/>
</dbReference>
<dbReference type="SUPFAM" id="SSF53335">
    <property type="entry name" value="S-adenosyl-L-methionine-dependent methyltransferases"/>
    <property type="match status" value="1"/>
</dbReference>
<keyword evidence="3" id="KW-0489">Methyltransferase</keyword>
<reference evidence="3 4" key="1">
    <citation type="submission" date="2016-12" db="EMBL/GenBank/DDBJ databases">
        <title>The draft genome sequence of Actinophytocola sp. 11-183.</title>
        <authorList>
            <person name="Wang W."/>
            <person name="Yuan L."/>
        </authorList>
    </citation>
    <scope>NUCLEOTIDE SEQUENCE [LARGE SCALE GENOMIC DNA]</scope>
    <source>
        <strain evidence="3 4">11-183</strain>
    </source>
</reference>
<dbReference type="RefSeq" id="WP_075125023.1">
    <property type="nucleotide sequence ID" value="NZ_MSIE01000011.1"/>
</dbReference>
<dbReference type="PANTHER" id="PTHR44068">
    <property type="entry name" value="ZGC:194242"/>
    <property type="match status" value="1"/>
</dbReference>
<gene>
    <name evidence="3" type="ORF">BU204_08085</name>
</gene>
<dbReference type="InterPro" id="IPR041698">
    <property type="entry name" value="Methyltransf_25"/>
</dbReference>
<protein>
    <submittedName>
        <fullName evidence="3">SAM-dependent methyltransferase</fullName>
    </submittedName>
</protein>
<organism evidence="3 4">
    <name type="scientific">Actinophytocola xanthii</name>
    <dbReference type="NCBI Taxonomy" id="1912961"/>
    <lineage>
        <taxon>Bacteria</taxon>
        <taxon>Bacillati</taxon>
        <taxon>Actinomycetota</taxon>
        <taxon>Actinomycetes</taxon>
        <taxon>Pseudonocardiales</taxon>
        <taxon>Pseudonocardiaceae</taxon>
    </lineage>
</organism>
<keyword evidence="1 3" id="KW-0808">Transferase</keyword>